<name>A0A2H0VHP0_9BACT</name>
<feature type="transmembrane region" description="Helical" evidence="1">
    <location>
        <begin position="20"/>
        <end position="47"/>
    </location>
</feature>
<dbReference type="PANTHER" id="PTHR37938:SF1">
    <property type="entry name" value="BLL0215 PROTEIN"/>
    <property type="match status" value="1"/>
</dbReference>
<accession>A0A2H0VHP0</accession>
<evidence type="ECO:0000313" key="4">
    <source>
        <dbReference type="Proteomes" id="UP000231466"/>
    </source>
</evidence>
<gene>
    <name evidence="3" type="ORF">COT89_02245</name>
</gene>
<feature type="domain" description="YdbS-like PH" evidence="2">
    <location>
        <begin position="97"/>
        <end position="157"/>
    </location>
</feature>
<evidence type="ECO:0000256" key="1">
    <source>
        <dbReference type="SAM" id="Phobius"/>
    </source>
</evidence>
<keyword evidence="1" id="KW-0472">Membrane</keyword>
<keyword evidence="1" id="KW-0812">Transmembrane</keyword>
<dbReference type="PANTHER" id="PTHR37938">
    <property type="entry name" value="BLL0215 PROTEIN"/>
    <property type="match status" value="1"/>
</dbReference>
<dbReference type="Pfam" id="PF03703">
    <property type="entry name" value="bPH_2"/>
    <property type="match status" value="1"/>
</dbReference>
<dbReference type="Proteomes" id="UP000231466">
    <property type="component" value="Unassembled WGS sequence"/>
</dbReference>
<feature type="transmembrane region" description="Helical" evidence="1">
    <location>
        <begin position="53"/>
        <end position="81"/>
    </location>
</feature>
<organism evidence="3 4">
    <name type="scientific">Candidatus Colwellbacteria bacterium CG10_big_fil_rev_8_21_14_0_10_42_22</name>
    <dbReference type="NCBI Taxonomy" id="1974540"/>
    <lineage>
        <taxon>Bacteria</taxon>
        <taxon>Candidatus Colwelliibacteriota</taxon>
    </lineage>
</organism>
<dbReference type="InterPro" id="IPR005182">
    <property type="entry name" value="YdbS-like_PH"/>
</dbReference>
<dbReference type="AlphaFoldDB" id="A0A2H0VHP0"/>
<protein>
    <recommendedName>
        <fullName evidence="2">YdbS-like PH domain-containing protein</fullName>
    </recommendedName>
</protein>
<proteinExistence type="predicted"/>
<evidence type="ECO:0000259" key="2">
    <source>
        <dbReference type="Pfam" id="PF03703"/>
    </source>
</evidence>
<sequence>MAGVNIDAGEKVLAEFRRHWYVLATESAAIAAMALLPFGALTALTAVNYSERIFFLILFMSMAWLTILWSLFFIIWTNYYLDVWILTDKKIIDIEQYTLFSRDVSEFRLDRIQDITVEVKGIVATFLKFGTLHVQTAGTHHEFMIKNVPNPYQVRDMIMDWHSRAMKVNNPKDA</sequence>
<evidence type="ECO:0000313" key="3">
    <source>
        <dbReference type="EMBL" id="PIR97869.1"/>
    </source>
</evidence>
<reference evidence="4" key="1">
    <citation type="submission" date="2017-09" db="EMBL/GenBank/DDBJ databases">
        <title>Depth-based differentiation of microbial function through sediment-hosted aquifers and enrichment of novel symbionts in the deep terrestrial subsurface.</title>
        <authorList>
            <person name="Probst A.J."/>
            <person name="Ladd B."/>
            <person name="Jarett J.K."/>
            <person name="Geller-Mcgrath D.E."/>
            <person name="Sieber C.M.K."/>
            <person name="Emerson J.B."/>
            <person name="Anantharaman K."/>
            <person name="Thomas B.C."/>
            <person name="Malmstrom R."/>
            <person name="Stieglmeier M."/>
            <person name="Klingl A."/>
            <person name="Woyke T."/>
            <person name="Ryan C.M."/>
            <person name="Banfield J.F."/>
        </authorList>
    </citation>
    <scope>NUCLEOTIDE SEQUENCE [LARGE SCALE GENOMIC DNA]</scope>
</reference>
<comment type="caution">
    <text evidence="3">The sequence shown here is derived from an EMBL/GenBank/DDBJ whole genome shotgun (WGS) entry which is preliminary data.</text>
</comment>
<dbReference type="EMBL" id="PFAH01000008">
    <property type="protein sequence ID" value="PIR97869.1"/>
    <property type="molecule type" value="Genomic_DNA"/>
</dbReference>
<keyword evidence="1" id="KW-1133">Transmembrane helix</keyword>